<proteinExistence type="predicted"/>
<dbReference type="RefSeq" id="WP_127762021.1">
    <property type="nucleotide sequence ID" value="NZ_CP026095.1"/>
</dbReference>
<sequence>MMTRKVFNKRTPAEGGKNFIALPNDACHYVHHEKMSADKLFLYALIIDYYNLEEGFAFPSIETLAVAYGKAPDTTSKHIDDLKAVGLIDFPYKGRYVPLIPLSATEFYAEFPEAFTNYQTAFRRCETRKADSRERARLWREKYAD</sequence>
<dbReference type="EMBL" id="CP026095">
    <property type="protein sequence ID" value="AZV45181.1"/>
    <property type="molecule type" value="Genomic_DNA"/>
</dbReference>
<evidence type="ECO:0008006" key="3">
    <source>
        <dbReference type="Google" id="ProtNLM"/>
    </source>
</evidence>
<accession>A0A3T0KXZ6</accession>
<dbReference type="Proteomes" id="UP000283095">
    <property type="component" value="Chromosome"/>
</dbReference>
<dbReference type="Pfam" id="PF13730">
    <property type="entry name" value="HTH_36"/>
    <property type="match status" value="1"/>
</dbReference>
<protein>
    <recommendedName>
        <fullName evidence="3">Helix-turn-helix domain-containing protein</fullName>
    </recommendedName>
</protein>
<gene>
    <name evidence="1" type="ORF">BAOM_4602</name>
</gene>
<dbReference type="Gene3D" id="1.10.10.10">
    <property type="entry name" value="Winged helix-like DNA-binding domain superfamily/Winged helix DNA-binding domain"/>
    <property type="match status" value="1"/>
</dbReference>
<dbReference type="InterPro" id="IPR036388">
    <property type="entry name" value="WH-like_DNA-bd_sf"/>
</dbReference>
<dbReference type="AlphaFoldDB" id="A0A3T0KXZ6"/>
<organism evidence="1 2">
    <name type="scientific">Peribacillus asahii</name>
    <dbReference type="NCBI Taxonomy" id="228899"/>
    <lineage>
        <taxon>Bacteria</taxon>
        <taxon>Bacillati</taxon>
        <taxon>Bacillota</taxon>
        <taxon>Bacilli</taxon>
        <taxon>Bacillales</taxon>
        <taxon>Bacillaceae</taxon>
        <taxon>Peribacillus</taxon>
    </lineage>
</organism>
<dbReference type="OrthoDB" id="2867179at2"/>
<dbReference type="KEGG" id="pasa:BAOM_4602"/>
<reference evidence="1 2" key="1">
    <citation type="submission" date="2018-01" db="EMBL/GenBank/DDBJ databases">
        <title>Bacillus asahii Genome sequencing and assembly.</title>
        <authorList>
            <person name="Jiang H."/>
            <person name="Feng Y."/>
            <person name="Zhao F."/>
            <person name="Lin X."/>
        </authorList>
    </citation>
    <scope>NUCLEOTIDE SEQUENCE [LARGE SCALE GENOMIC DNA]</scope>
    <source>
        <strain evidence="1 2">OM18</strain>
    </source>
</reference>
<evidence type="ECO:0000313" key="1">
    <source>
        <dbReference type="EMBL" id="AZV45181.1"/>
    </source>
</evidence>
<name>A0A3T0KXZ6_9BACI</name>
<evidence type="ECO:0000313" key="2">
    <source>
        <dbReference type="Proteomes" id="UP000283095"/>
    </source>
</evidence>